<dbReference type="Proteomes" id="UP000006420">
    <property type="component" value="Unassembled WGS sequence"/>
</dbReference>
<evidence type="ECO:0000256" key="1">
    <source>
        <dbReference type="ARBA" id="ARBA00023015"/>
    </source>
</evidence>
<feature type="domain" description="HTH araC/xylS-type" evidence="4">
    <location>
        <begin position="117"/>
        <end position="196"/>
    </location>
</feature>
<dbReference type="RefSeq" id="WP_006844246.1">
    <property type="nucleotide sequence ID" value="NZ_AQWJ01000008.1"/>
</dbReference>
<keyword evidence="3" id="KW-0804">Transcription</keyword>
<comment type="caution">
    <text evidence="5">The sequence shown here is derived from an EMBL/GenBank/DDBJ whole genome shotgun (WGS) entry which is preliminary data.</text>
</comment>
<evidence type="ECO:0000313" key="6">
    <source>
        <dbReference type="Proteomes" id="UP000006420"/>
    </source>
</evidence>
<dbReference type="PANTHER" id="PTHR43280:SF32">
    <property type="entry name" value="TRANSCRIPTIONAL REGULATORY PROTEIN"/>
    <property type="match status" value="1"/>
</dbReference>
<reference evidence="5 6" key="1">
    <citation type="submission" date="2011-04" db="EMBL/GenBank/DDBJ databases">
        <title>The Genome Sequence of Dysgonomonas mossii DSM 22836.</title>
        <authorList>
            <consortium name="The Broad Institute Genome Sequencing Platform"/>
            <person name="Earl A."/>
            <person name="Ward D."/>
            <person name="Feldgarden M."/>
            <person name="Gevers D."/>
            <person name="Pudlo N."/>
            <person name="Martens E."/>
            <person name="Allen-Vercoe E."/>
            <person name="Young S.K."/>
            <person name="Zeng Q."/>
            <person name="Gargeya S."/>
            <person name="Fitzgerald M."/>
            <person name="Haas B."/>
            <person name="Abouelleil A."/>
            <person name="Alvarado L."/>
            <person name="Arachchi H.M."/>
            <person name="Berlin A."/>
            <person name="Brown A."/>
            <person name="Chapman S.B."/>
            <person name="Chen Z."/>
            <person name="Dunbar C."/>
            <person name="Freedman E."/>
            <person name="Gearin G."/>
            <person name="Gellesch M."/>
            <person name="Goldberg J."/>
            <person name="Griggs A."/>
            <person name="Gujja S."/>
            <person name="Heiman D."/>
            <person name="Howarth C."/>
            <person name="Larson L."/>
            <person name="Lui A."/>
            <person name="MacDonald P.J.P."/>
            <person name="Mehta T."/>
            <person name="Montmayeur A."/>
            <person name="Murphy C."/>
            <person name="Neiman D."/>
            <person name="Pearson M."/>
            <person name="Priest M."/>
            <person name="Roberts A."/>
            <person name="Saif S."/>
            <person name="Shea T."/>
            <person name="Shenoy N."/>
            <person name="Sisk P."/>
            <person name="Stolte C."/>
            <person name="Sykes S."/>
            <person name="Yandava C."/>
            <person name="Wortman J."/>
            <person name="Nusbaum C."/>
            <person name="Birren B."/>
        </authorList>
    </citation>
    <scope>NUCLEOTIDE SEQUENCE [LARGE SCALE GENOMIC DNA]</scope>
    <source>
        <strain evidence="5 6">DSM 22836</strain>
    </source>
</reference>
<keyword evidence="6" id="KW-1185">Reference proteome</keyword>
<keyword evidence="1" id="KW-0805">Transcription regulation</keyword>
<dbReference type="eggNOG" id="COG2207">
    <property type="taxonomic scope" value="Bacteria"/>
</dbReference>
<protein>
    <recommendedName>
        <fullName evidence="4">HTH araC/xylS-type domain-containing protein</fullName>
    </recommendedName>
</protein>
<dbReference type="PROSITE" id="PS01124">
    <property type="entry name" value="HTH_ARAC_FAMILY_2"/>
    <property type="match status" value="1"/>
</dbReference>
<dbReference type="STRING" id="742767.HMPREF9456_02882"/>
<dbReference type="Gene3D" id="1.10.10.60">
    <property type="entry name" value="Homeodomain-like"/>
    <property type="match status" value="1"/>
</dbReference>
<dbReference type="GeneID" id="78083497"/>
<evidence type="ECO:0000259" key="4">
    <source>
        <dbReference type="PROSITE" id="PS01124"/>
    </source>
</evidence>
<sequence>MRLEKEVQLLSFIKKQINITIMKIYIRHMVSQRCKIVVIQELKKLELNYITVDLGVVNLSTHPTHEQNIQLKLAMAKSGLELIENRKDIVIEQIKIAVIESIYYSENKLKIPFSTYLSNKLNLNYTYLSNTFTESQGFTIAHFIIMHKIEHVKELIQYNELTFSEIAFKMHYSSIGHLSNQFKKITGTTLSFYKMHGQKRETNIENLLIL</sequence>
<dbReference type="EMBL" id="ADLW01000015">
    <property type="protein sequence ID" value="EGK05383.1"/>
    <property type="molecule type" value="Genomic_DNA"/>
</dbReference>
<dbReference type="SUPFAM" id="SSF46689">
    <property type="entry name" value="Homeodomain-like"/>
    <property type="match status" value="1"/>
</dbReference>
<organism evidence="5 6">
    <name type="scientific">Dysgonomonas mossii DSM 22836</name>
    <dbReference type="NCBI Taxonomy" id="742767"/>
    <lineage>
        <taxon>Bacteria</taxon>
        <taxon>Pseudomonadati</taxon>
        <taxon>Bacteroidota</taxon>
        <taxon>Bacteroidia</taxon>
        <taxon>Bacteroidales</taxon>
        <taxon>Dysgonomonadaceae</taxon>
        <taxon>Dysgonomonas</taxon>
    </lineage>
</organism>
<dbReference type="PANTHER" id="PTHR43280">
    <property type="entry name" value="ARAC-FAMILY TRANSCRIPTIONAL REGULATOR"/>
    <property type="match status" value="1"/>
</dbReference>
<evidence type="ECO:0000256" key="3">
    <source>
        <dbReference type="ARBA" id="ARBA00023163"/>
    </source>
</evidence>
<dbReference type="GO" id="GO:0003700">
    <property type="term" value="F:DNA-binding transcription factor activity"/>
    <property type="evidence" value="ECO:0007669"/>
    <property type="project" value="InterPro"/>
</dbReference>
<evidence type="ECO:0000256" key="2">
    <source>
        <dbReference type="ARBA" id="ARBA00023125"/>
    </source>
</evidence>
<keyword evidence="2" id="KW-0238">DNA-binding</keyword>
<dbReference type="OrthoDB" id="952277at2"/>
<dbReference type="Pfam" id="PF12833">
    <property type="entry name" value="HTH_18"/>
    <property type="match status" value="1"/>
</dbReference>
<proteinExistence type="predicted"/>
<dbReference type="AlphaFoldDB" id="F8X3S3"/>
<evidence type="ECO:0000313" key="5">
    <source>
        <dbReference type="EMBL" id="EGK05383.1"/>
    </source>
</evidence>
<dbReference type="InterPro" id="IPR009057">
    <property type="entry name" value="Homeodomain-like_sf"/>
</dbReference>
<dbReference type="SMART" id="SM00342">
    <property type="entry name" value="HTH_ARAC"/>
    <property type="match status" value="1"/>
</dbReference>
<dbReference type="InterPro" id="IPR018060">
    <property type="entry name" value="HTH_AraC"/>
</dbReference>
<dbReference type="HOGENOM" id="CLU_121830_0_0_10"/>
<name>F8X3S3_9BACT</name>
<gene>
    <name evidence="5" type="ORF">HMPREF9456_02882</name>
</gene>
<dbReference type="GO" id="GO:0043565">
    <property type="term" value="F:sequence-specific DNA binding"/>
    <property type="evidence" value="ECO:0007669"/>
    <property type="project" value="InterPro"/>
</dbReference>
<accession>F8X3S3</accession>